<dbReference type="PANTHER" id="PTHR16222">
    <property type="entry name" value="ADP-RIBOSYLGLYCOHYDROLASE"/>
    <property type="match status" value="1"/>
</dbReference>
<evidence type="ECO:0000259" key="4">
    <source>
        <dbReference type="Pfam" id="PF00903"/>
    </source>
</evidence>
<feature type="binding site" evidence="3">
    <location>
        <position position="325"/>
    </location>
    <ligand>
        <name>Mg(2+)</name>
        <dbReference type="ChEBI" id="CHEBI:18420"/>
        <label>1</label>
    </ligand>
</feature>
<dbReference type="Proteomes" id="UP000461162">
    <property type="component" value="Unassembled WGS sequence"/>
</dbReference>
<dbReference type="EMBL" id="WODC01000001">
    <property type="protein sequence ID" value="MUM76408.1"/>
    <property type="molecule type" value="Genomic_DNA"/>
</dbReference>
<dbReference type="InterPro" id="IPR005502">
    <property type="entry name" value="Ribosyl_crysJ1"/>
</dbReference>
<dbReference type="GO" id="GO:0016787">
    <property type="term" value="F:hydrolase activity"/>
    <property type="evidence" value="ECO:0007669"/>
    <property type="project" value="UniProtKB-KW"/>
</dbReference>
<feature type="domain" description="Glyoxalase/fosfomycin resistance/dioxygenase" evidence="4">
    <location>
        <begin position="484"/>
        <end position="578"/>
    </location>
</feature>
<feature type="binding site" evidence="3">
    <location>
        <position position="326"/>
    </location>
    <ligand>
        <name>Mg(2+)</name>
        <dbReference type="ChEBI" id="CHEBI:18420"/>
        <label>1</label>
    </ligand>
</feature>
<feature type="binding site" evidence="3">
    <location>
        <position position="72"/>
    </location>
    <ligand>
        <name>Mg(2+)</name>
        <dbReference type="ChEBI" id="CHEBI:18420"/>
        <label>1</label>
    </ligand>
</feature>
<evidence type="ECO:0000313" key="6">
    <source>
        <dbReference type="Proteomes" id="UP000461162"/>
    </source>
</evidence>
<dbReference type="Gene3D" id="3.10.180.10">
    <property type="entry name" value="2,3-Dihydroxybiphenyl 1,2-Dioxygenase, domain 1"/>
    <property type="match status" value="1"/>
</dbReference>
<reference evidence="5 6" key="1">
    <citation type="submission" date="2019-11" db="EMBL/GenBank/DDBJ databases">
        <title>Pseudodesulfovibrio alkaliphilus, sp. nov., an alkaliphilic sulfate-reducing bacteria from mud volcano of Taman peninsula, Russia.</title>
        <authorList>
            <person name="Frolova A."/>
            <person name="Merkel A.Y."/>
            <person name="Slobodkin A.I."/>
        </authorList>
    </citation>
    <scope>NUCLEOTIDE SEQUENCE [LARGE SCALE GENOMIC DNA]</scope>
    <source>
        <strain evidence="5 6">F-1</strain>
    </source>
</reference>
<accession>A0A7K1KK13</accession>
<comment type="similarity">
    <text evidence="1">Belongs to the ADP-ribosylglycohydrolase family.</text>
</comment>
<dbReference type="InterPro" id="IPR004360">
    <property type="entry name" value="Glyas_Fos-R_dOase_dom"/>
</dbReference>
<dbReference type="InterPro" id="IPR036705">
    <property type="entry name" value="Ribosyl_crysJ1_sf"/>
</dbReference>
<dbReference type="InterPro" id="IPR050792">
    <property type="entry name" value="ADP-ribosylglycohydrolase"/>
</dbReference>
<name>A0A7K1KK13_9BACT</name>
<feature type="binding site" evidence="3">
    <location>
        <position position="71"/>
    </location>
    <ligand>
        <name>Mg(2+)</name>
        <dbReference type="ChEBI" id="CHEBI:18420"/>
        <label>1</label>
    </ligand>
</feature>
<comment type="caution">
    <text evidence="5">The sequence shown here is derived from an EMBL/GenBank/DDBJ whole genome shotgun (WGS) entry which is preliminary data.</text>
</comment>
<feature type="binding site" evidence="3">
    <location>
        <position position="73"/>
    </location>
    <ligand>
        <name>Mg(2+)</name>
        <dbReference type="ChEBI" id="CHEBI:18420"/>
        <label>1</label>
    </ligand>
</feature>
<gene>
    <name evidence="5" type="ORF">GKC30_02030</name>
</gene>
<comment type="cofactor">
    <cofactor evidence="3">
        <name>Mg(2+)</name>
        <dbReference type="ChEBI" id="CHEBI:18420"/>
    </cofactor>
    <text evidence="3">Binds 2 magnesium ions per subunit.</text>
</comment>
<organism evidence="5 6">
    <name type="scientific">Pseudodesulfovibrio alkaliphilus</name>
    <dbReference type="NCBI Taxonomy" id="2661613"/>
    <lineage>
        <taxon>Bacteria</taxon>
        <taxon>Pseudomonadati</taxon>
        <taxon>Thermodesulfobacteriota</taxon>
        <taxon>Desulfovibrionia</taxon>
        <taxon>Desulfovibrionales</taxon>
        <taxon>Desulfovibrionaceae</taxon>
    </lineage>
</organism>
<sequence>MSNTLTIDINSKSCGSFLGAAIGDSLGWPYELRAGTVQVSYTGKDAFPDWSRRTGGRFYNHEEVIGAGDYSDDTQLILATARSLQYGKKWFDAFSLVELPFWTKYERGGGGATKRAAKLWLEGRQPWQAADKQRHQYFQAGGNGVAMRILPHCIDRAVDAEFRLLANDIFRNGITTHGHPLALIGALAYGYAVWHGVKVFKTLEYGELVDTLLSSVSDWGAIPSDNDLYGEWFDAANQALKNYQELWNKSLDSFVRNLEFIKSEIQKGALLVEGDVLGKIGFYDKRINGAGTVAAMSAVFIVSSNAINPEQGLLKVAKADGADSDTIASMAGGLYGALFGEEWAARYIEYVQDREYIRRISKQIVNNPGATDKTPPPITESMLTSFYNKLPALIADKKVILPDGRRATLLEGVEIAPETAKYSVVRYKFITDDSQKLYIKKFSRKPQKERTLLDYATTAHGKSDIARPQSVSNRIGVKIGTSLFEETIDFYSNRAGLEVKKKTNDYARFKNGLSVYKNAKNKNGEQTPSLVLCFMVEDIKAVFKNIEQSDLKIVTSLTTAEAESFFKCLDPNGYVVEFNQV</sequence>
<dbReference type="SUPFAM" id="SSF101478">
    <property type="entry name" value="ADP-ribosylglycohydrolase"/>
    <property type="match status" value="1"/>
</dbReference>
<dbReference type="Pfam" id="PF03747">
    <property type="entry name" value="ADP_ribosyl_GH"/>
    <property type="match status" value="1"/>
</dbReference>
<dbReference type="InterPro" id="IPR029068">
    <property type="entry name" value="Glyas_Bleomycin-R_OHBP_Dase"/>
</dbReference>
<keyword evidence="3" id="KW-0479">Metal-binding</keyword>
<evidence type="ECO:0000313" key="5">
    <source>
        <dbReference type="EMBL" id="MUM76408.1"/>
    </source>
</evidence>
<feature type="binding site" evidence="3">
    <location>
        <position position="323"/>
    </location>
    <ligand>
        <name>Mg(2+)</name>
        <dbReference type="ChEBI" id="CHEBI:18420"/>
        <label>1</label>
    </ligand>
</feature>
<protein>
    <recommendedName>
        <fullName evidence="4">Glyoxalase/fosfomycin resistance/dioxygenase domain-containing protein</fullName>
    </recommendedName>
</protein>
<keyword evidence="2" id="KW-0378">Hydrolase</keyword>
<dbReference type="RefSeq" id="WP_155931996.1">
    <property type="nucleotide sequence ID" value="NZ_WODC01000001.1"/>
</dbReference>
<evidence type="ECO:0000256" key="2">
    <source>
        <dbReference type="ARBA" id="ARBA00022801"/>
    </source>
</evidence>
<evidence type="ECO:0000256" key="1">
    <source>
        <dbReference type="ARBA" id="ARBA00010702"/>
    </source>
</evidence>
<dbReference type="AlphaFoldDB" id="A0A7K1KK13"/>
<keyword evidence="6" id="KW-1185">Reference proteome</keyword>
<proteinExistence type="inferred from homology"/>
<keyword evidence="3" id="KW-0460">Magnesium</keyword>
<dbReference type="SUPFAM" id="SSF54593">
    <property type="entry name" value="Glyoxalase/Bleomycin resistance protein/Dihydroxybiphenyl dioxygenase"/>
    <property type="match status" value="1"/>
</dbReference>
<dbReference type="PANTHER" id="PTHR16222:SF24">
    <property type="entry name" value="ADP-RIBOSYLHYDROLASE ARH3"/>
    <property type="match status" value="1"/>
</dbReference>
<dbReference type="Pfam" id="PF00903">
    <property type="entry name" value="Glyoxalase"/>
    <property type="match status" value="1"/>
</dbReference>
<evidence type="ECO:0000256" key="3">
    <source>
        <dbReference type="PIRSR" id="PIRSR605502-1"/>
    </source>
</evidence>
<dbReference type="GO" id="GO:0046872">
    <property type="term" value="F:metal ion binding"/>
    <property type="evidence" value="ECO:0007669"/>
    <property type="project" value="UniProtKB-KW"/>
</dbReference>
<dbReference type="Gene3D" id="1.10.4080.10">
    <property type="entry name" value="ADP-ribosylation/Crystallin J1"/>
    <property type="match status" value="1"/>
</dbReference>